<dbReference type="KEGG" id="vra:106770383"/>
<dbReference type="GeneID" id="106770383"/>
<feature type="signal peptide" evidence="1">
    <location>
        <begin position="1"/>
        <end position="27"/>
    </location>
</feature>
<reference evidence="4" key="2">
    <citation type="submission" date="2025-08" db="UniProtKB">
        <authorList>
            <consortium name="RefSeq"/>
        </authorList>
    </citation>
    <scope>IDENTIFICATION</scope>
    <source>
        <tissue evidence="4">Leaf</tissue>
    </source>
</reference>
<gene>
    <name evidence="4" type="primary">LOC106770383</name>
</gene>
<dbReference type="InterPro" id="IPR043502">
    <property type="entry name" value="DNA/RNA_pol_sf"/>
</dbReference>
<sequence length="276" mass="31887">MRSYTVNFLKMSTWLFLLVSWVTVVHSCKINKSLYGYKQAHVDHSLFIKSDASKFTTLIIYVDDIVLTGSSMHETAHIKQILHSHFHIKDLGLLKYFLGIEVAHLDARISLCQWKYYLDLLKDSGTTRSKPCSTPMDSALRLHQYSTKPLAYPLSYRRLVGRLLYLTTTRPDITFATQQLSQFMGNPTQMHLRAAMRVLHYLKHNPRKGLMFSRDSPIQILGFSDADWATCVDSRRFVTWYCFFLGNSLISWKTKKQNIVSRPSSEAEYRALASTT</sequence>
<proteinExistence type="predicted"/>
<reference evidence="3" key="1">
    <citation type="journal article" date="2014" name="Nat. Commun.">
        <title>Genome sequence of mungbean and insights into evolution within Vigna species.</title>
        <authorList>
            <person name="Kang Y.J."/>
            <person name="Kim S.K."/>
            <person name="Kim M.Y."/>
            <person name="Lestari P."/>
            <person name="Kim K.H."/>
            <person name="Ha B.K."/>
            <person name="Jun T.H."/>
            <person name="Hwang W.J."/>
            <person name="Lee T."/>
            <person name="Lee J."/>
            <person name="Shim S."/>
            <person name="Yoon M.Y."/>
            <person name="Jang Y.E."/>
            <person name="Han K.S."/>
            <person name="Taeprayoon P."/>
            <person name="Yoon N."/>
            <person name="Somta P."/>
            <person name="Tanya P."/>
            <person name="Kim K.S."/>
            <person name="Gwag J.G."/>
            <person name="Moon J.K."/>
            <person name="Lee Y.H."/>
            <person name="Park B.S."/>
            <person name="Bombarely A."/>
            <person name="Doyle J.J."/>
            <person name="Jackson S.A."/>
            <person name="Schafleitner R."/>
            <person name="Srinives P."/>
            <person name="Varshney R.K."/>
            <person name="Lee S.H."/>
        </authorList>
    </citation>
    <scope>NUCLEOTIDE SEQUENCE [LARGE SCALE GENOMIC DNA]</scope>
    <source>
        <strain evidence="3">cv. VC1973A</strain>
    </source>
</reference>
<keyword evidence="3" id="KW-1185">Reference proteome</keyword>
<dbReference type="OrthoDB" id="414945at2759"/>
<evidence type="ECO:0000313" key="3">
    <source>
        <dbReference type="Proteomes" id="UP000087766"/>
    </source>
</evidence>
<evidence type="ECO:0000256" key="1">
    <source>
        <dbReference type="SAM" id="SignalP"/>
    </source>
</evidence>
<name>A0A1S3V010_VIGRR</name>
<accession>A0A1S3V010</accession>
<keyword evidence="1" id="KW-0732">Signal</keyword>
<dbReference type="AlphaFoldDB" id="A0A1S3V010"/>
<feature type="chain" id="PRO_5010299296" evidence="1">
    <location>
        <begin position="28"/>
        <end position="276"/>
    </location>
</feature>
<dbReference type="Proteomes" id="UP000087766">
    <property type="component" value="Chromosome 8"/>
</dbReference>
<feature type="domain" description="Reverse transcriptase Ty1/copia-type" evidence="2">
    <location>
        <begin position="35"/>
        <end position="136"/>
    </location>
</feature>
<dbReference type="CDD" id="cd09272">
    <property type="entry name" value="RNase_HI_RT_Ty1"/>
    <property type="match status" value="1"/>
</dbReference>
<dbReference type="RefSeq" id="XP_014511683.1">
    <property type="nucleotide sequence ID" value="XM_014656197.1"/>
</dbReference>
<evidence type="ECO:0000259" key="2">
    <source>
        <dbReference type="Pfam" id="PF07727"/>
    </source>
</evidence>
<dbReference type="PANTHER" id="PTHR11439:SF470">
    <property type="entry name" value="CYSTEINE-RICH RLK (RECEPTOR-LIKE PROTEIN KINASE) 8"/>
    <property type="match status" value="1"/>
</dbReference>
<dbReference type="InterPro" id="IPR013103">
    <property type="entry name" value="RVT_2"/>
</dbReference>
<protein>
    <submittedName>
        <fullName evidence="4">Uncharacterized protein LOC106770383</fullName>
    </submittedName>
</protein>
<dbReference type="PANTHER" id="PTHR11439">
    <property type="entry name" value="GAG-POL-RELATED RETROTRANSPOSON"/>
    <property type="match status" value="1"/>
</dbReference>
<organism evidence="3 4">
    <name type="scientific">Vigna radiata var. radiata</name>
    <name type="common">Mung bean</name>
    <name type="synonym">Phaseolus aureus</name>
    <dbReference type="NCBI Taxonomy" id="3916"/>
    <lineage>
        <taxon>Eukaryota</taxon>
        <taxon>Viridiplantae</taxon>
        <taxon>Streptophyta</taxon>
        <taxon>Embryophyta</taxon>
        <taxon>Tracheophyta</taxon>
        <taxon>Spermatophyta</taxon>
        <taxon>Magnoliopsida</taxon>
        <taxon>eudicotyledons</taxon>
        <taxon>Gunneridae</taxon>
        <taxon>Pentapetalae</taxon>
        <taxon>rosids</taxon>
        <taxon>fabids</taxon>
        <taxon>Fabales</taxon>
        <taxon>Fabaceae</taxon>
        <taxon>Papilionoideae</taxon>
        <taxon>50 kb inversion clade</taxon>
        <taxon>NPAAA clade</taxon>
        <taxon>indigoferoid/millettioid clade</taxon>
        <taxon>Phaseoleae</taxon>
        <taxon>Vigna</taxon>
    </lineage>
</organism>
<evidence type="ECO:0000313" key="4">
    <source>
        <dbReference type="RefSeq" id="XP_014511683.1"/>
    </source>
</evidence>
<dbReference type="STRING" id="3916.A0A1S3V010"/>
<dbReference type="Pfam" id="PF07727">
    <property type="entry name" value="RVT_2"/>
    <property type="match status" value="1"/>
</dbReference>
<dbReference type="SUPFAM" id="SSF56672">
    <property type="entry name" value="DNA/RNA polymerases"/>
    <property type="match status" value="1"/>
</dbReference>